<dbReference type="EMBL" id="FMZV01000006">
    <property type="protein sequence ID" value="SDD24878.1"/>
    <property type="molecule type" value="Genomic_DNA"/>
</dbReference>
<evidence type="ECO:0000313" key="5">
    <source>
        <dbReference type="Proteomes" id="UP000199628"/>
    </source>
</evidence>
<dbReference type="Gene3D" id="2.130.10.130">
    <property type="entry name" value="Integrin alpha, N-terminal"/>
    <property type="match status" value="1"/>
</dbReference>
<dbReference type="PANTHER" id="PTHR16026:SF0">
    <property type="entry name" value="CARTILAGE ACIDIC PROTEIN 1"/>
    <property type="match status" value="1"/>
</dbReference>
<proteinExistence type="predicted"/>
<evidence type="ECO:0000313" key="4">
    <source>
        <dbReference type="EMBL" id="SDD24878.1"/>
    </source>
</evidence>
<feature type="signal peptide" evidence="2">
    <location>
        <begin position="1"/>
        <end position="17"/>
    </location>
</feature>
<keyword evidence="1 2" id="KW-0732">Signal</keyword>
<dbReference type="AlphaFoldDB" id="A0A1G6T721"/>
<name>A0A1G6T721_9RHOB</name>
<dbReference type="Pfam" id="PF07593">
    <property type="entry name" value="UnbV_ASPIC"/>
    <property type="match status" value="1"/>
</dbReference>
<sequence length="522" mass="55875">MRPEVLLLALTAAPALAGPTFTPVPVPEHVYAGGWEHFVGGGLAVFDCDGDSLPELLAAGGENPATLLRNRSDGDTLRFEADTPGVLAEPGMIGAYPLDIDGDDQMDLAVLRVGPNQLLRGGPDCSFAPFEGLGFVSGDRWTTAFSATWEAGQSLPTLAFGNYVDRTNPNGPFGTCDTNLLYRPEGDRYGPPLMLEPGFCPLSMLFSDWARQGRADLRLSNDRHYYVSEGEEQMWAMEPVPRLLGPEDGWISHRLWGMGIAQRDLDRDGRQEVFLSSMGDQRLQQMTGTGAGFADVPYAMGTTAHRPYTGGDGRPSTGWHIGIGDVQNDGLDDIFITKGNVEQMPDAAMDDPNNLLIQQPDGSFAETGDSAGIASLHRGRGGALVDLNGDGRLDIAVVNRRAPLEVWQNVTPGTGGWLALALEQPGPNRNAIGGWIEVETGHGHGHGHGQDEAREKWHLREITVGGGHAGGAAGFQHFGLGDAGEIGIRVTWPDGTRSETIHVGPDQALTLVRSAIGLKVRR</sequence>
<dbReference type="Pfam" id="PF13517">
    <property type="entry name" value="FG-GAP_3"/>
    <property type="match status" value="2"/>
</dbReference>
<dbReference type="RefSeq" id="WP_093030648.1">
    <property type="nucleotide sequence ID" value="NZ_FMZV01000006.1"/>
</dbReference>
<dbReference type="InterPro" id="IPR028994">
    <property type="entry name" value="Integrin_alpha_N"/>
</dbReference>
<feature type="chain" id="PRO_5011528759" evidence="2">
    <location>
        <begin position="18"/>
        <end position="522"/>
    </location>
</feature>
<dbReference type="SUPFAM" id="SSF69318">
    <property type="entry name" value="Integrin alpha N-terminal domain"/>
    <property type="match status" value="1"/>
</dbReference>
<dbReference type="OrthoDB" id="1488578at2"/>
<dbReference type="InterPro" id="IPR027039">
    <property type="entry name" value="Crtac1"/>
</dbReference>
<dbReference type="STRING" id="639004.SAMN04488239_10625"/>
<evidence type="ECO:0000256" key="1">
    <source>
        <dbReference type="ARBA" id="ARBA00022729"/>
    </source>
</evidence>
<keyword evidence="5" id="KW-1185">Reference proteome</keyword>
<feature type="domain" description="ASPIC/UnbV" evidence="3">
    <location>
        <begin position="431"/>
        <end position="510"/>
    </location>
</feature>
<accession>A0A1G6T721</accession>
<dbReference type="InterPro" id="IPR011519">
    <property type="entry name" value="UnbV_ASPIC"/>
</dbReference>
<dbReference type="Proteomes" id="UP000199628">
    <property type="component" value="Unassembled WGS sequence"/>
</dbReference>
<dbReference type="InterPro" id="IPR013517">
    <property type="entry name" value="FG-GAP"/>
</dbReference>
<organism evidence="4 5">
    <name type="scientific">Ruegeria marina</name>
    <dbReference type="NCBI Taxonomy" id="639004"/>
    <lineage>
        <taxon>Bacteria</taxon>
        <taxon>Pseudomonadati</taxon>
        <taxon>Pseudomonadota</taxon>
        <taxon>Alphaproteobacteria</taxon>
        <taxon>Rhodobacterales</taxon>
        <taxon>Roseobacteraceae</taxon>
        <taxon>Ruegeria</taxon>
    </lineage>
</organism>
<evidence type="ECO:0000256" key="2">
    <source>
        <dbReference type="SAM" id="SignalP"/>
    </source>
</evidence>
<dbReference type="PANTHER" id="PTHR16026">
    <property type="entry name" value="CARTILAGE ACIDIC PROTEIN 1"/>
    <property type="match status" value="1"/>
</dbReference>
<reference evidence="5" key="1">
    <citation type="submission" date="2016-10" db="EMBL/GenBank/DDBJ databases">
        <authorList>
            <person name="Varghese N."/>
            <person name="Submissions S."/>
        </authorList>
    </citation>
    <scope>NUCLEOTIDE SEQUENCE [LARGE SCALE GENOMIC DNA]</scope>
    <source>
        <strain evidence="5">CGMCC 1.9108</strain>
    </source>
</reference>
<gene>
    <name evidence="4" type="ORF">SAMN04488239_10625</name>
</gene>
<protein>
    <submittedName>
        <fullName evidence="4">Repeat domain-containing protein</fullName>
    </submittedName>
</protein>
<evidence type="ECO:0000259" key="3">
    <source>
        <dbReference type="Pfam" id="PF07593"/>
    </source>
</evidence>